<evidence type="ECO:0000313" key="3">
    <source>
        <dbReference type="Proteomes" id="UP000427906"/>
    </source>
</evidence>
<accession>A0A5K7YMD7</accession>
<dbReference type="KEGG" id="dalk:DSCA_33400"/>
<sequence>MTHWMFCCRDVSQKVSQSLDGPLPFHHRMAVRIHLMMCRYCARVRRQLILLRAMSRQVDSDPSTPRDAAALSPEARLRIKEKLRTLT</sequence>
<gene>
    <name evidence="2" type="ORF">DSCA_33400</name>
</gene>
<name>A0A5K7YMD7_9BACT</name>
<dbReference type="Proteomes" id="UP000427906">
    <property type="component" value="Chromosome"/>
</dbReference>
<dbReference type="InterPro" id="IPR027383">
    <property type="entry name" value="Znf_put"/>
</dbReference>
<reference evidence="2 3" key="1">
    <citation type="submission" date="2019-11" db="EMBL/GenBank/DDBJ databases">
        <title>Comparative genomics of hydrocarbon-degrading Desulfosarcina strains.</title>
        <authorList>
            <person name="Watanabe M."/>
            <person name="Kojima H."/>
            <person name="Fukui M."/>
        </authorList>
    </citation>
    <scope>NUCLEOTIDE SEQUENCE [LARGE SCALE GENOMIC DNA]</scope>
    <source>
        <strain evidence="2 3">PL12</strain>
    </source>
</reference>
<evidence type="ECO:0000313" key="2">
    <source>
        <dbReference type="EMBL" id="BBO69410.1"/>
    </source>
</evidence>
<dbReference type="OrthoDB" id="5520099at2"/>
<keyword evidence="3" id="KW-1185">Reference proteome</keyword>
<dbReference type="EMBL" id="AP021874">
    <property type="protein sequence ID" value="BBO69410.1"/>
    <property type="molecule type" value="Genomic_DNA"/>
</dbReference>
<evidence type="ECO:0000259" key="1">
    <source>
        <dbReference type="Pfam" id="PF13490"/>
    </source>
</evidence>
<organism evidence="2 3">
    <name type="scientific">Desulfosarcina alkanivorans</name>
    <dbReference type="NCBI Taxonomy" id="571177"/>
    <lineage>
        <taxon>Bacteria</taxon>
        <taxon>Pseudomonadati</taxon>
        <taxon>Thermodesulfobacteriota</taxon>
        <taxon>Desulfobacteria</taxon>
        <taxon>Desulfobacterales</taxon>
        <taxon>Desulfosarcinaceae</taxon>
        <taxon>Desulfosarcina</taxon>
    </lineage>
</organism>
<protein>
    <recommendedName>
        <fullName evidence="1">Putative zinc-finger domain-containing protein</fullName>
    </recommendedName>
</protein>
<feature type="domain" description="Putative zinc-finger" evidence="1">
    <location>
        <begin position="8"/>
        <end position="42"/>
    </location>
</feature>
<dbReference type="AlphaFoldDB" id="A0A5K7YMD7"/>
<dbReference type="Pfam" id="PF13490">
    <property type="entry name" value="zf-HC2"/>
    <property type="match status" value="1"/>
</dbReference>
<proteinExistence type="predicted"/>
<dbReference type="RefSeq" id="WP_155317454.1">
    <property type="nucleotide sequence ID" value="NZ_AP021874.1"/>
</dbReference>